<evidence type="ECO:0000313" key="10">
    <source>
        <dbReference type="Proteomes" id="UP001597237"/>
    </source>
</evidence>
<evidence type="ECO:0000256" key="5">
    <source>
        <dbReference type="ARBA" id="ARBA00022827"/>
    </source>
</evidence>
<evidence type="ECO:0000313" key="9">
    <source>
        <dbReference type="EMBL" id="MFD1783312.1"/>
    </source>
</evidence>
<dbReference type="RefSeq" id="WP_377284454.1">
    <property type="nucleotide sequence ID" value="NZ_JBHRSI010000015.1"/>
</dbReference>
<keyword evidence="6" id="KW-0560">Oxidoreductase</keyword>
<protein>
    <submittedName>
        <fullName evidence="9">UbiH/UbiF/VisC/COQ6 family ubiquinone biosynthesis hydroxylase</fullName>
    </submittedName>
</protein>
<gene>
    <name evidence="9" type="ORF">ACFSC0_07900</name>
</gene>
<comment type="cofactor">
    <cofactor evidence="1">
        <name>FAD</name>
        <dbReference type="ChEBI" id="CHEBI:57692"/>
    </cofactor>
</comment>
<dbReference type="InterPro" id="IPR051205">
    <property type="entry name" value="UbiH/COQ6_monooxygenase"/>
</dbReference>
<evidence type="ECO:0000256" key="3">
    <source>
        <dbReference type="ARBA" id="ARBA00005349"/>
    </source>
</evidence>
<evidence type="ECO:0000259" key="8">
    <source>
        <dbReference type="Pfam" id="PF01494"/>
    </source>
</evidence>
<evidence type="ECO:0000256" key="2">
    <source>
        <dbReference type="ARBA" id="ARBA00004749"/>
    </source>
</evidence>
<name>A0ABW4MZB0_9CAUL</name>
<dbReference type="InterPro" id="IPR036188">
    <property type="entry name" value="FAD/NAD-bd_sf"/>
</dbReference>
<dbReference type="PANTHER" id="PTHR43876">
    <property type="entry name" value="UBIQUINONE BIOSYNTHESIS MONOOXYGENASE COQ6, MITOCHONDRIAL"/>
    <property type="match status" value="1"/>
</dbReference>
<keyword evidence="7" id="KW-0503">Monooxygenase</keyword>
<dbReference type="Proteomes" id="UP001597237">
    <property type="component" value="Unassembled WGS sequence"/>
</dbReference>
<dbReference type="InterPro" id="IPR010971">
    <property type="entry name" value="UbiH/COQ6"/>
</dbReference>
<dbReference type="Gene3D" id="3.50.50.60">
    <property type="entry name" value="FAD/NAD(P)-binding domain"/>
    <property type="match status" value="2"/>
</dbReference>
<dbReference type="Pfam" id="PF01494">
    <property type="entry name" value="FAD_binding_3"/>
    <property type="match status" value="1"/>
</dbReference>
<dbReference type="PRINTS" id="PR00420">
    <property type="entry name" value="RNGMNOXGNASE"/>
</dbReference>
<accession>A0ABW4MZB0</accession>
<dbReference type="InterPro" id="IPR002938">
    <property type="entry name" value="FAD-bd"/>
</dbReference>
<reference evidence="10" key="1">
    <citation type="journal article" date="2019" name="Int. J. Syst. Evol. Microbiol.">
        <title>The Global Catalogue of Microorganisms (GCM) 10K type strain sequencing project: providing services to taxonomists for standard genome sequencing and annotation.</title>
        <authorList>
            <consortium name="The Broad Institute Genomics Platform"/>
            <consortium name="The Broad Institute Genome Sequencing Center for Infectious Disease"/>
            <person name="Wu L."/>
            <person name="Ma J."/>
        </authorList>
    </citation>
    <scope>NUCLEOTIDE SEQUENCE [LARGE SCALE GENOMIC DNA]</scope>
    <source>
        <strain evidence="10">DFY28</strain>
    </source>
</reference>
<dbReference type="NCBIfam" id="TIGR01988">
    <property type="entry name" value="Ubi-OHases"/>
    <property type="match status" value="1"/>
</dbReference>
<dbReference type="PANTHER" id="PTHR43876:SF7">
    <property type="entry name" value="UBIQUINONE BIOSYNTHESIS MONOOXYGENASE COQ6, MITOCHONDRIAL"/>
    <property type="match status" value="1"/>
</dbReference>
<keyword evidence="9" id="KW-0830">Ubiquinone</keyword>
<organism evidence="9 10">
    <name type="scientific">Phenylobacterium terrae</name>
    <dbReference type="NCBI Taxonomy" id="2665495"/>
    <lineage>
        <taxon>Bacteria</taxon>
        <taxon>Pseudomonadati</taxon>
        <taxon>Pseudomonadota</taxon>
        <taxon>Alphaproteobacteria</taxon>
        <taxon>Caulobacterales</taxon>
        <taxon>Caulobacteraceae</taxon>
        <taxon>Phenylobacterium</taxon>
    </lineage>
</organism>
<sequence>MSSDADGFDADVIIAGAGMAGATLALALAQAGLKAVLIDPVVFEAQVAPAFDGRASAIAFASFRQWRVLGLAPELEPQAQRIEQILVTDAPRPGAAAGGPGPFFLRFDAAEIAGRTDGEPLGYMLENRRVRAALAAAVQARGIEVLAPARVEAVEVTPRAARVRLADGRELTAPLVVGAEGRGSVVRREAGIGAVGWDYPQSGVVATVRLERDHEGVAHEFFLPSGPFAILPLTEQRASLVWTESRPRAEALKAARPEAFHAHLQRRFGDYLGEARLEGAVFTYPLSLQLAERMTAPRVALLGDAAHGVHPIAGQGLNLGLKGAAALAQTLVDAARLGEDLGSEGVLARYARWRSLDNVGLAVATDAFTWLFSNDNPVLRLGRGLGMAAVNRIGPARRFFMQEAGGATGDLPRLLQGMPL</sequence>
<evidence type="ECO:0000256" key="4">
    <source>
        <dbReference type="ARBA" id="ARBA00022630"/>
    </source>
</evidence>
<evidence type="ECO:0000256" key="7">
    <source>
        <dbReference type="ARBA" id="ARBA00023033"/>
    </source>
</evidence>
<evidence type="ECO:0000256" key="1">
    <source>
        <dbReference type="ARBA" id="ARBA00001974"/>
    </source>
</evidence>
<comment type="similarity">
    <text evidence="3">Belongs to the UbiH/COQ6 family.</text>
</comment>
<proteinExistence type="inferred from homology"/>
<keyword evidence="4" id="KW-0285">Flavoprotein</keyword>
<keyword evidence="10" id="KW-1185">Reference proteome</keyword>
<dbReference type="EMBL" id="JBHUEY010000001">
    <property type="protein sequence ID" value="MFD1783312.1"/>
    <property type="molecule type" value="Genomic_DNA"/>
</dbReference>
<dbReference type="SUPFAM" id="SSF51905">
    <property type="entry name" value="FAD/NAD(P)-binding domain"/>
    <property type="match status" value="1"/>
</dbReference>
<feature type="domain" description="FAD-binding" evidence="8">
    <location>
        <begin position="9"/>
        <end position="336"/>
    </location>
</feature>
<evidence type="ECO:0000256" key="6">
    <source>
        <dbReference type="ARBA" id="ARBA00023002"/>
    </source>
</evidence>
<comment type="pathway">
    <text evidence="2">Cofactor biosynthesis; ubiquinone biosynthesis.</text>
</comment>
<keyword evidence="5" id="KW-0274">FAD</keyword>
<comment type="caution">
    <text evidence="9">The sequence shown here is derived from an EMBL/GenBank/DDBJ whole genome shotgun (WGS) entry which is preliminary data.</text>
</comment>